<name>F9T4P6_9VIBR</name>
<evidence type="ECO:0000313" key="5">
    <source>
        <dbReference type="Proteomes" id="UP000030071"/>
    </source>
</evidence>
<dbReference type="HOGENOM" id="CLU_1615555_0_0_6"/>
<reference evidence="3 4" key="2">
    <citation type="journal article" date="2012" name="Int. J. Syst. Evol. Microbiol.">
        <title>Vibrio caribbeanicus sp. nov., isolated from the marine sponge Scleritoderma cyanea.</title>
        <authorList>
            <person name="Hoffmann M."/>
            <person name="Monday S.R."/>
            <person name="Allard M.W."/>
            <person name="Strain E.A."/>
            <person name="Whittaker P."/>
            <person name="Naum M."/>
            <person name="McCarthy P.J."/>
            <person name="Lopez J.V."/>
            <person name="Fischer M."/>
            <person name="Brown E.W."/>
        </authorList>
    </citation>
    <scope>NUCLEOTIDE SEQUENCE [LARGE SCALE GENOMIC DNA]</scope>
    <source>
        <strain evidence="3 4">ATCC 19109</strain>
    </source>
</reference>
<dbReference type="Proteomes" id="UP000030071">
    <property type="component" value="Chromosome 1"/>
</dbReference>
<proteinExistence type="predicted"/>
<keyword evidence="3" id="KW-0449">Lipoprotein</keyword>
<dbReference type="PATRIC" id="fig|1051646.9.peg.884"/>
<organism evidence="2 5">
    <name type="scientific">Vibrio tubiashii ATCC 19109</name>
    <dbReference type="NCBI Taxonomy" id="1051646"/>
    <lineage>
        <taxon>Bacteria</taxon>
        <taxon>Pseudomonadati</taxon>
        <taxon>Pseudomonadota</taxon>
        <taxon>Gammaproteobacteria</taxon>
        <taxon>Vibrionales</taxon>
        <taxon>Vibrionaceae</taxon>
        <taxon>Vibrio</taxon>
        <taxon>Vibrio oreintalis group</taxon>
    </lineage>
</organism>
<sequence>MWNSKTTMLLGLALILPLYGCGGGGGDGGGEGGGEGGSSGSTGAGSTGSSTPAPASSGTPVSLSTLQIDPANSLISVYKVDVDVSLPHLASSQVYISICDNAGGNLQSVDYSKCMVKAALQSGTGSYQLQVPNHCESLIAVVSVMEPNTAPLVYTLNHNNQPQTQWLIQ</sequence>
<protein>
    <submittedName>
        <fullName evidence="3">Lipoprotein</fullName>
    </submittedName>
</protein>
<feature type="compositionally biased region" description="Low complexity" evidence="1">
    <location>
        <begin position="47"/>
        <end position="60"/>
    </location>
</feature>
<reference evidence="2 5" key="3">
    <citation type="submission" date="2014-08" db="EMBL/GenBank/DDBJ databases">
        <title>First Complete Genome Sequence of the Shellfish Pathogen Vibrio tubiashii.</title>
        <authorList>
            <person name="Richards G.P."/>
            <person name="Needleman D.S."/>
            <person name="Watson M.A."/>
            <person name="Bono J.L."/>
        </authorList>
    </citation>
    <scope>NUCLEOTIDE SEQUENCE [LARGE SCALE GENOMIC DNA]</scope>
    <source>
        <strain evidence="2 5">ATCC 19109</strain>
    </source>
</reference>
<reference evidence="3" key="1">
    <citation type="submission" date="2011-08" db="EMBL/GenBank/DDBJ databases">
        <authorList>
            <person name="Hoffman M."/>
            <person name="Strain E.A."/>
            <person name="Brown E."/>
            <person name="Allard M.W."/>
        </authorList>
    </citation>
    <scope>NUCLEOTIDE SEQUENCE</scope>
    <source>
        <strain evidence="3">ATCC 19109</strain>
    </source>
</reference>
<dbReference type="STRING" id="1051646.IX91_04540"/>
<evidence type="ECO:0000313" key="4">
    <source>
        <dbReference type="Proteomes" id="UP000003836"/>
    </source>
</evidence>
<feature type="compositionally biased region" description="Gly residues" evidence="1">
    <location>
        <begin position="29"/>
        <end position="46"/>
    </location>
</feature>
<dbReference type="EMBL" id="CP009354">
    <property type="protein sequence ID" value="AIW13472.1"/>
    <property type="molecule type" value="Genomic_DNA"/>
</dbReference>
<dbReference type="Proteomes" id="UP000003836">
    <property type="component" value="Unassembled WGS sequence"/>
</dbReference>
<dbReference type="AlphaFoldDB" id="F9T4P6"/>
<dbReference type="EMBL" id="AFWI01000135">
    <property type="protein sequence ID" value="EGU55786.1"/>
    <property type="molecule type" value="Genomic_DNA"/>
</dbReference>
<dbReference type="eggNOG" id="ENOG5032S51">
    <property type="taxonomic scope" value="Bacteria"/>
</dbReference>
<dbReference type="GeneID" id="23443981"/>
<gene>
    <name evidence="2" type="ORF">IX91_04540</name>
    <name evidence="3" type="ORF">VITU9109_12603</name>
</gene>
<keyword evidence="4" id="KW-1185">Reference proteome</keyword>
<feature type="region of interest" description="Disordered" evidence="1">
    <location>
        <begin position="29"/>
        <end position="61"/>
    </location>
</feature>
<evidence type="ECO:0000313" key="2">
    <source>
        <dbReference type="EMBL" id="AIW13472.1"/>
    </source>
</evidence>
<evidence type="ECO:0000313" key="3">
    <source>
        <dbReference type="EMBL" id="EGU55786.1"/>
    </source>
</evidence>
<evidence type="ECO:0000256" key="1">
    <source>
        <dbReference type="SAM" id="MobiDB-lite"/>
    </source>
</evidence>
<accession>F9T4P6</accession>
<dbReference type="KEGG" id="vtu:IX91_04540"/>
<dbReference type="RefSeq" id="WP_004744480.1">
    <property type="nucleotide sequence ID" value="NZ_AFWI01000135.1"/>
</dbReference>